<dbReference type="OMA" id="GRCCRSH"/>
<dbReference type="InParanoid" id="A0A1Z5RKF6"/>
<reference evidence="2" key="2">
    <citation type="journal article" date="2018" name="Plant J.">
        <title>The Sorghum bicolor reference genome: improved assembly, gene annotations, a transcriptome atlas, and signatures of genome organization.</title>
        <authorList>
            <person name="McCormick R.F."/>
            <person name="Truong S.K."/>
            <person name="Sreedasyam A."/>
            <person name="Jenkins J."/>
            <person name="Shu S."/>
            <person name="Sims D."/>
            <person name="Kennedy M."/>
            <person name="Amirebrahimi M."/>
            <person name="Weers B.D."/>
            <person name="McKinley B."/>
            <person name="Mattison A."/>
            <person name="Morishige D.T."/>
            <person name="Grimwood J."/>
            <person name="Schmutz J."/>
            <person name="Mullet J.E."/>
        </authorList>
    </citation>
    <scope>NUCLEOTIDE SEQUENCE [LARGE SCALE GENOMIC DNA]</scope>
    <source>
        <strain evidence="2">cv. BTx623</strain>
    </source>
</reference>
<evidence type="ECO:0000313" key="2">
    <source>
        <dbReference type="Proteomes" id="UP000000768"/>
    </source>
</evidence>
<reference evidence="1 2" key="1">
    <citation type="journal article" date="2009" name="Nature">
        <title>The Sorghum bicolor genome and the diversification of grasses.</title>
        <authorList>
            <person name="Paterson A.H."/>
            <person name="Bowers J.E."/>
            <person name="Bruggmann R."/>
            <person name="Dubchak I."/>
            <person name="Grimwood J."/>
            <person name="Gundlach H."/>
            <person name="Haberer G."/>
            <person name="Hellsten U."/>
            <person name="Mitros T."/>
            <person name="Poliakov A."/>
            <person name="Schmutz J."/>
            <person name="Spannagl M."/>
            <person name="Tang H."/>
            <person name="Wang X."/>
            <person name="Wicker T."/>
            <person name="Bharti A.K."/>
            <person name="Chapman J."/>
            <person name="Feltus F.A."/>
            <person name="Gowik U."/>
            <person name="Grigoriev I.V."/>
            <person name="Lyons E."/>
            <person name="Maher C.A."/>
            <person name="Martis M."/>
            <person name="Narechania A."/>
            <person name="Otillar R.P."/>
            <person name="Penning B.W."/>
            <person name="Salamov A.A."/>
            <person name="Wang Y."/>
            <person name="Zhang L."/>
            <person name="Carpita N.C."/>
            <person name="Freeling M."/>
            <person name="Gingle A.R."/>
            <person name="Hash C.T."/>
            <person name="Keller B."/>
            <person name="Klein P."/>
            <person name="Kresovich S."/>
            <person name="McCann M.C."/>
            <person name="Ming R."/>
            <person name="Peterson D.G."/>
            <person name="Mehboob-ur-Rahman"/>
            <person name="Ware D."/>
            <person name="Westhoff P."/>
            <person name="Mayer K.F."/>
            <person name="Messing J."/>
            <person name="Rokhsar D.S."/>
        </authorList>
    </citation>
    <scope>NUCLEOTIDE SEQUENCE [LARGE SCALE GENOMIC DNA]</scope>
    <source>
        <strain evidence="2">cv. BTx623</strain>
    </source>
</reference>
<dbReference type="Proteomes" id="UP000000768">
    <property type="component" value="Chromosome 4"/>
</dbReference>
<evidence type="ECO:0000313" key="1">
    <source>
        <dbReference type="EMBL" id="OQU84222.1"/>
    </source>
</evidence>
<dbReference type="PROSITE" id="PS51257">
    <property type="entry name" value="PROKAR_LIPOPROTEIN"/>
    <property type="match status" value="1"/>
</dbReference>
<protein>
    <submittedName>
        <fullName evidence="1">Uncharacterized protein</fullName>
    </submittedName>
</protein>
<accession>A0A1Z5RKF6</accession>
<name>A0A1Z5RKF6_SORBI</name>
<dbReference type="AlphaFoldDB" id="A0A1Z5RKF6"/>
<keyword evidence="2" id="KW-1185">Reference proteome</keyword>
<dbReference type="Gramene" id="OQU84222">
    <property type="protein sequence ID" value="OQU84222"/>
    <property type="gene ID" value="SORBI_3004G015150"/>
</dbReference>
<proteinExistence type="predicted"/>
<sequence length="102" mass="11099">MTKTNITTKMQKILISPLIVLLMLSSILVASCYVSETERNKFDVSGEATKCMEIAKCSLFSCFHTGACGRCCRSHGWASGTCSGLEYSCCTPRPDPPPPSRN</sequence>
<dbReference type="EMBL" id="CM000763">
    <property type="protein sequence ID" value="OQU84222.1"/>
    <property type="molecule type" value="Genomic_DNA"/>
</dbReference>
<organism evidence="1 2">
    <name type="scientific">Sorghum bicolor</name>
    <name type="common">Sorghum</name>
    <name type="synonym">Sorghum vulgare</name>
    <dbReference type="NCBI Taxonomy" id="4558"/>
    <lineage>
        <taxon>Eukaryota</taxon>
        <taxon>Viridiplantae</taxon>
        <taxon>Streptophyta</taxon>
        <taxon>Embryophyta</taxon>
        <taxon>Tracheophyta</taxon>
        <taxon>Spermatophyta</taxon>
        <taxon>Magnoliopsida</taxon>
        <taxon>Liliopsida</taxon>
        <taxon>Poales</taxon>
        <taxon>Poaceae</taxon>
        <taxon>PACMAD clade</taxon>
        <taxon>Panicoideae</taxon>
        <taxon>Andropogonodae</taxon>
        <taxon>Andropogoneae</taxon>
        <taxon>Sorghinae</taxon>
        <taxon>Sorghum</taxon>
    </lineage>
</organism>
<gene>
    <name evidence="1" type="ORF">SORBI_3004G015150</name>
</gene>